<name>A0A4V1MRR4_9BURK</name>
<evidence type="ECO:0000313" key="5">
    <source>
        <dbReference type="EMBL" id="RXN85961.1"/>
    </source>
</evidence>
<dbReference type="AlphaFoldDB" id="A0A4V1MRR4"/>
<dbReference type="InterPro" id="IPR045337">
    <property type="entry name" value="MmgE_PrpD_C"/>
</dbReference>
<protein>
    <recommendedName>
        <fullName evidence="7">MmgE/PrpD family protein</fullName>
    </recommendedName>
</protein>
<proteinExistence type="inferred from homology"/>
<dbReference type="GO" id="GO:0016829">
    <property type="term" value="F:lyase activity"/>
    <property type="evidence" value="ECO:0007669"/>
    <property type="project" value="InterPro"/>
</dbReference>
<evidence type="ECO:0008006" key="7">
    <source>
        <dbReference type="Google" id="ProtNLM"/>
    </source>
</evidence>
<dbReference type="EMBL" id="PYAL01000006">
    <property type="protein sequence ID" value="RXN85961.1"/>
    <property type="molecule type" value="Genomic_DNA"/>
</dbReference>
<dbReference type="InterPro" id="IPR042183">
    <property type="entry name" value="MmgE/PrpD_sf_1"/>
</dbReference>
<feature type="compositionally biased region" description="Basic residues" evidence="2">
    <location>
        <begin position="17"/>
        <end position="27"/>
    </location>
</feature>
<evidence type="ECO:0000313" key="6">
    <source>
        <dbReference type="Proteomes" id="UP000290849"/>
    </source>
</evidence>
<dbReference type="InterPro" id="IPR045336">
    <property type="entry name" value="MmgE_PrpD_N"/>
</dbReference>
<evidence type="ECO:0000259" key="3">
    <source>
        <dbReference type="Pfam" id="PF03972"/>
    </source>
</evidence>
<dbReference type="PANTHER" id="PTHR16943:SF8">
    <property type="entry name" value="2-METHYLCITRATE DEHYDRATASE"/>
    <property type="match status" value="1"/>
</dbReference>
<dbReference type="Proteomes" id="UP000290849">
    <property type="component" value="Unassembled WGS sequence"/>
</dbReference>
<evidence type="ECO:0000256" key="1">
    <source>
        <dbReference type="ARBA" id="ARBA00006174"/>
    </source>
</evidence>
<dbReference type="Pfam" id="PF03972">
    <property type="entry name" value="MmgE_PrpD_N"/>
    <property type="match status" value="1"/>
</dbReference>
<gene>
    <name evidence="5" type="ORF">C7R54_19560</name>
</gene>
<evidence type="ECO:0000256" key="2">
    <source>
        <dbReference type="SAM" id="MobiDB-lite"/>
    </source>
</evidence>
<comment type="caution">
    <text evidence="5">The sequence shown here is derived from an EMBL/GenBank/DDBJ whole genome shotgun (WGS) entry which is preliminary data.</text>
</comment>
<dbReference type="Gene3D" id="1.10.4100.10">
    <property type="entry name" value="2-methylcitrate dehydratase PrpD"/>
    <property type="match status" value="1"/>
</dbReference>
<accession>A0A4V1MRR4</accession>
<dbReference type="Gene3D" id="3.30.1330.120">
    <property type="entry name" value="2-methylcitrate dehydratase PrpD"/>
    <property type="match status" value="1"/>
</dbReference>
<organism evidence="5 6">
    <name type="scientific">Achromobacter aloeverae</name>
    <dbReference type="NCBI Taxonomy" id="1750518"/>
    <lineage>
        <taxon>Bacteria</taxon>
        <taxon>Pseudomonadati</taxon>
        <taxon>Pseudomonadota</taxon>
        <taxon>Betaproteobacteria</taxon>
        <taxon>Burkholderiales</taxon>
        <taxon>Alcaligenaceae</taxon>
        <taxon>Achromobacter</taxon>
    </lineage>
</organism>
<sequence>MRAAGHAGQPSGADRPARRRAPVKRRPATNFSSRIFPPEFFPLFIPSQDRNIMTKTVAQQLADHFLSFKPEKLPEANRKAMKRLLLDYLGVAVSGSQTGSGVAARKFALSSGGNGEATLIGDGARVPAMQAAFANAISSHSVELDDIDVLALFHFSPPVFSAALATAERGSATGRQLLSALAAGCEMMERVSKAANNSLRNRGFHTTPTCGVFGATVAASLLANLSADQMVSALGLAGAQASGLMEMYGPSMQKRFNPGPAARNGVTAALMAHLGFTGAATIFEGERGFLKAFTDKNDPGQLVAGLDREYPLDIEFKPYSCARPIHNAIDCALEVRRKHAPDLDKVKHIEMARHPDWALYHQNANPVTYHEAQVSLPYSVAVALTDGQALFPQYNNARLKEPMLTKLSERVRITVDPSLPRGVSCRMTMEMDDGTRYVSQVDYPKGSIQNAMSDDELRGKFDSLTQPVLGAQRSAQIAETVANIENVDNVAELMRLFADIPSSAAKRA</sequence>
<reference evidence="5 6" key="1">
    <citation type="journal article" date="2017" name="Int. J. Syst. Evol. Microbiol.">
        <title>Achromobacter aloeverae sp. nov., isolated from the root of Aloe vera (L.) Burm.f.</title>
        <authorList>
            <person name="Kuncharoen N."/>
            <person name="Muramatsu Y."/>
            <person name="Shibata C."/>
            <person name="Kamakura Y."/>
            <person name="Nakagawa Y."/>
            <person name="Tanasupawat S."/>
        </authorList>
    </citation>
    <scope>NUCLEOTIDE SEQUENCE [LARGE SCALE GENOMIC DNA]</scope>
    <source>
        <strain evidence="5 6">AVA-1</strain>
    </source>
</reference>
<dbReference type="InterPro" id="IPR005656">
    <property type="entry name" value="MmgE_PrpD"/>
</dbReference>
<dbReference type="PANTHER" id="PTHR16943">
    <property type="entry name" value="2-METHYLCITRATE DEHYDRATASE-RELATED"/>
    <property type="match status" value="1"/>
</dbReference>
<feature type="region of interest" description="Disordered" evidence="2">
    <location>
        <begin position="1"/>
        <end position="29"/>
    </location>
</feature>
<evidence type="ECO:0000259" key="4">
    <source>
        <dbReference type="Pfam" id="PF19305"/>
    </source>
</evidence>
<comment type="similarity">
    <text evidence="1">Belongs to the PrpD family.</text>
</comment>
<keyword evidence="6" id="KW-1185">Reference proteome</keyword>
<feature type="domain" description="MmgE/PrpD N-terminal" evidence="3">
    <location>
        <begin position="59"/>
        <end position="299"/>
    </location>
</feature>
<dbReference type="SUPFAM" id="SSF103378">
    <property type="entry name" value="2-methylcitrate dehydratase PrpD"/>
    <property type="match status" value="1"/>
</dbReference>
<feature type="domain" description="MmgE/PrpD C-terminal" evidence="4">
    <location>
        <begin position="319"/>
        <end position="484"/>
    </location>
</feature>
<dbReference type="InterPro" id="IPR036148">
    <property type="entry name" value="MmgE/PrpD_sf"/>
</dbReference>
<dbReference type="Pfam" id="PF19305">
    <property type="entry name" value="MmgE_PrpD_C"/>
    <property type="match status" value="1"/>
</dbReference>
<dbReference type="InterPro" id="IPR042188">
    <property type="entry name" value="MmgE/PrpD_sf_2"/>
</dbReference>